<protein>
    <recommendedName>
        <fullName evidence="7">Endolytic murein transglycosylase</fullName>
        <ecNumber evidence="7">4.2.2.29</ecNumber>
    </recommendedName>
    <alternativeName>
        <fullName evidence="7">Peptidoglycan lytic transglycosylase</fullName>
    </alternativeName>
    <alternativeName>
        <fullName evidence="7">Peptidoglycan polymerization terminase</fullName>
    </alternativeName>
</protein>
<feature type="site" description="Important for catalytic activity" evidence="7">
    <location>
        <position position="231"/>
    </location>
</feature>
<evidence type="ECO:0000256" key="5">
    <source>
        <dbReference type="ARBA" id="ARBA00023239"/>
    </source>
</evidence>
<gene>
    <name evidence="7" type="primary">mltG</name>
    <name evidence="8" type="ORF">J2Z18_005538</name>
</gene>
<reference evidence="8 9" key="1">
    <citation type="submission" date="2021-03" db="EMBL/GenBank/DDBJ databases">
        <title>Genomic Encyclopedia of Type Strains, Phase IV (KMG-IV): sequencing the most valuable type-strain genomes for metagenomic binning, comparative biology and taxonomic classification.</title>
        <authorList>
            <person name="Goeker M."/>
        </authorList>
    </citation>
    <scope>NUCLEOTIDE SEQUENCE [LARGE SCALE GENOMIC DNA]</scope>
    <source>
        <strain evidence="8 9">DSM 15596</strain>
    </source>
</reference>
<keyword evidence="9" id="KW-1185">Reference proteome</keyword>
<keyword evidence="5 7" id="KW-0456">Lyase</keyword>
<proteinExistence type="inferred from homology"/>
<dbReference type="Pfam" id="PF02618">
    <property type="entry name" value="YceG"/>
    <property type="match status" value="1"/>
</dbReference>
<dbReference type="EC" id="4.2.2.29" evidence="7"/>
<comment type="catalytic activity">
    <reaction evidence="7">
        <text>a peptidoglycan chain = a peptidoglycan chain with N-acetyl-1,6-anhydromuramyl-[peptide] at the reducing end + a peptidoglycan chain with N-acetylglucosamine at the non-reducing end.</text>
        <dbReference type="EC" id="4.2.2.29"/>
    </reaction>
</comment>
<evidence type="ECO:0000256" key="2">
    <source>
        <dbReference type="ARBA" id="ARBA00022692"/>
    </source>
</evidence>
<dbReference type="NCBIfam" id="TIGR00247">
    <property type="entry name" value="endolytic transglycosylase MltG"/>
    <property type="match status" value="1"/>
</dbReference>
<evidence type="ECO:0000256" key="6">
    <source>
        <dbReference type="ARBA" id="ARBA00023316"/>
    </source>
</evidence>
<keyword evidence="1 7" id="KW-1003">Cell membrane</keyword>
<sequence length="351" mass="39327">MSRLKKLAIAALALILIAGGAAFYVWNGLQPVQSSDAPVEFTVEPGMSTSSIADLLEDKGLIKNALLLKGYLKLTNEGSRLMAGTYEATPGTPFQELLTMMNNGEVKPEEMVRFTIPEGFTVAQMAEKISEESGIDEKEILDLADQSSGWDIPVAAEIPEDPELKHHLEGYLFPATYELPKKELSAKGIVETMLKETEKRLEEIPNWEEQLKARGVTFHELMTIASLVEREVVVDHERPLVAGVIYNRLEQDMKLEIDATVQYLLDKPKERLLYADLEVKSPYNTYRQKGLPPGPIASPSLESIKAALNPEKSDYLFYVTKKDGTQEHLFAKTYKEHLKNIETSKKMGQQE</sequence>
<dbReference type="PANTHER" id="PTHR30518">
    <property type="entry name" value="ENDOLYTIC MUREIN TRANSGLYCOSYLASE"/>
    <property type="match status" value="1"/>
</dbReference>
<dbReference type="Gene3D" id="3.30.1490.480">
    <property type="entry name" value="Endolytic murein transglycosylase"/>
    <property type="match status" value="1"/>
</dbReference>
<accession>A0ABS4FJH0</accession>
<evidence type="ECO:0000313" key="8">
    <source>
        <dbReference type="EMBL" id="MBP1896407.1"/>
    </source>
</evidence>
<dbReference type="EMBL" id="JAGGKI010000024">
    <property type="protein sequence ID" value="MBP1896407.1"/>
    <property type="molecule type" value="Genomic_DNA"/>
</dbReference>
<evidence type="ECO:0000256" key="7">
    <source>
        <dbReference type="HAMAP-Rule" id="MF_02065"/>
    </source>
</evidence>
<evidence type="ECO:0000313" key="9">
    <source>
        <dbReference type="Proteomes" id="UP000706926"/>
    </source>
</evidence>
<name>A0ABS4FJH0_9BACL</name>
<keyword evidence="2 7" id="KW-0812">Transmembrane</keyword>
<comment type="function">
    <text evidence="7">Functions as a peptidoglycan terminase that cleaves nascent peptidoglycan strands endolytically to terminate their elongation.</text>
</comment>
<dbReference type="InterPro" id="IPR003770">
    <property type="entry name" value="MLTG-like"/>
</dbReference>
<keyword evidence="3 7" id="KW-1133">Transmembrane helix</keyword>
<dbReference type="PANTHER" id="PTHR30518:SF2">
    <property type="entry name" value="ENDOLYTIC MUREIN TRANSGLYCOSYLASE"/>
    <property type="match status" value="1"/>
</dbReference>
<comment type="similarity">
    <text evidence="7">Belongs to the transglycosylase MltG family.</text>
</comment>
<evidence type="ECO:0000256" key="4">
    <source>
        <dbReference type="ARBA" id="ARBA00023136"/>
    </source>
</evidence>
<dbReference type="Proteomes" id="UP000706926">
    <property type="component" value="Unassembled WGS sequence"/>
</dbReference>
<keyword evidence="4 7" id="KW-0472">Membrane</keyword>
<evidence type="ECO:0000256" key="1">
    <source>
        <dbReference type="ARBA" id="ARBA00022475"/>
    </source>
</evidence>
<keyword evidence="6 7" id="KW-0961">Cell wall biogenesis/degradation</keyword>
<dbReference type="Gene3D" id="3.30.160.60">
    <property type="entry name" value="Classic Zinc Finger"/>
    <property type="match status" value="1"/>
</dbReference>
<evidence type="ECO:0000256" key="3">
    <source>
        <dbReference type="ARBA" id="ARBA00022989"/>
    </source>
</evidence>
<dbReference type="CDD" id="cd08010">
    <property type="entry name" value="MltG_like"/>
    <property type="match status" value="1"/>
</dbReference>
<comment type="caution">
    <text evidence="8">The sequence shown here is derived from an EMBL/GenBank/DDBJ whole genome shotgun (WGS) entry which is preliminary data.</text>
</comment>
<dbReference type="HAMAP" id="MF_02065">
    <property type="entry name" value="MltG"/>
    <property type="match status" value="1"/>
</dbReference>
<organism evidence="8 9">
    <name type="scientific">Paenibacillus lactis</name>
    <dbReference type="NCBI Taxonomy" id="228574"/>
    <lineage>
        <taxon>Bacteria</taxon>
        <taxon>Bacillati</taxon>
        <taxon>Bacillota</taxon>
        <taxon>Bacilli</taxon>
        <taxon>Bacillales</taxon>
        <taxon>Paenibacillaceae</taxon>
        <taxon>Paenibacillus</taxon>
    </lineage>
</organism>